<dbReference type="FunFam" id="3.40.50.300:FF:000292">
    <property type="entry name" value="ATP-dependent dethiobiotin synthetase BioD"/>
    <property type="match status" value="1"/>
</dbReference>
<dbReference type="UniPathway" id="UPA00078">
    <property type="reaction ID" value="UER00161"/>
</dbReference>
<keyword evidence="2 8" id="KW-0436">Ligase</keyword>
<dbReference type="AlphaFoldDB" id="A0A128A2Z5"/>
<comment type="function">
    <text evidence="8">Catalyzes a mechanistically unusual reaction, the ATP-dependent insertion of CO2 between the N7 and N8 nitrogen atoms of 7,8-diaminopelargonic acid (DAPA, also called 7,8-diammoniononanoate) to form a ureido ring.</text>
</comment>
<comment type="caution">
    <text evidence="8">Lacks conserved residue(s) required for the propagation of feature annotation.</text>
</comment>
<dbReference type="EMBL" id="LN890280">
    <property type="protein sequence ID" value="CUR51721.1"/>
    <property type="molecule type" value="Genomic_DNA"/>
</dbReference>
<keyword evidence="4 8" id="KW-0547">Nucleotide-binding</keyword>
<evidence type="ECO:0000256" key="1">
    <source>
        <dbReference type="ARBA" id="ARBA00022490"/>
    </source>
</evidence>
<keyword evidence="5 8" id="KW-0093">Biotin biosynthesis</keyword>
<feature type="binding site" evidence="8">
    <location>
        <position position="53"/>
    </location>
    <ligand>
        <name>ATP</name>
        <dbReference type="ChEBI" id="CHEBI:30616"/>
    </ligand>
</feature>
<name>A0A128A2Z5_9ARCH</name>
<dbReference type="GO" id="GO:0042803">
    <property type="term" value="F:protein homodimerization activity"/>
    <property type="evidence" value="ECO:0007669"/>
    <property type="project" value="UniProtKB-ARBA"/>
</dbReference>
<dbReference type="PIRSF" id="PIRSF006755">
    <property type="entry name" value="DTB_synth"/>
    <property type="match status" value="1"/>
</dbReference>
<feature type="binding site" evidence="8">
    <location>
        <begin position="204"/>
        <end position="206"/>
    </location>
    <ligand>
        <name>ATP</name>
        <dbReference type="ChEBI" id="CHEBI:30616"/>
    </ligand>
</feature>
<feature type="binding site" evidence="8">
    <location>
        <position position="16"/>
    </location>
    <ligand>
        <name>Mg(2+)</name>
        <dbReference type="ChEBI" id="CHEBI:18420"/>
    </ligand>
</feature>
<dbReference type="Gene3D" id="3.40.50.300">
    <property type="entry name" value="P-loop containing nucleotide triphosphate hydrolases"/>
    <property type="match status" value="1"/>
</dbReference>
<dbReference type="HAMAP" id="MF_00336">
    <property type="entry name" value="BioD"/>
    <property type="match status" value="1"/>
</dbReference>
<evidence type="ECO:0000313" key="9">
    <source>
        <dbReference type="EMBL" id="CUR51721.1"/>
    </source>
</evidence>
<keyword evidence="6 8" id="KW-0067">ATP-binding</keyword>
<comment type="cofactor">
    <cofactor evidence="8">
        <name>Mg(2+)</name>
        <dbReference type="ChEBI" id="CHEBI:18420"/>
    </cofactor>
</comment>
<evidence type="ECO:0000256" key="7">
    <source>
        <dbReference type="ARBA" id="ARBA00022842"/>
    </source>
</evidence>
<dbReference type="KEGG" id="ndv:NDEV_0956"/>
<comment type="catalytic activity">
    <reaction evidence="8">
        <text>(7R,8S)-7,8-diammoniononanoate + CO2 + ATP = (4R,5S)-dethiobiotin + ADP + phosphate + 3 H(+)</text>
        <dbReference type="Rhea" id="RHEA:15805"/>
        <dbReference type="ChEBI" id="CHEBI:15378"/>
        <dbReference type="ChEBI" id="CHEBI:16526"/>
        <dbReference type="ChEBI" id="CHEBI:30616"/>
        <dbReference type="ChEBI" id="CHEBI:43474"/>
        <dbReference type="ChEBI" id="CHEBI:149469"/>
        <dbReference type="ChEBI" id="CHEBI:149473"/>
        <dbReference type="ChEBI" id="CHEBI:456216"/>
        <dbReference type="EC" id="6.3.3.3"/>
    </reaction>
</comment>
<dbReference type="GO" id="GO:0000287">
    <property type="term" value="F:magnesium ion binding"/>
    <property type="evidence" value="ECO:0007669"/>
    <property type="project" value="UniProtKB-UniRule"/>
</dbReference>
<dbReference type="EC" id="6.3.3.3" evidence="8"/>
<dbReference type="Pfam" id="PF13500">
    <property type="entry name" value="AAA_26"/>
    <property type="match status" value="1"/>
</dbReference>
<evidence type="ECO:0000256" key="3">
    <source>
        <dbReference type="ARBA" id="ARBA00022723"/>
    </source>
</evidence>
<proteinExistence type="inferred from homology"/>
<dbReference type="PANTHER" id="PTHR43210">
    <property type="entry name" value="DETHIOBIOTIN SYNTHETASE"/>
    <property type="match status" value="1"/>
</dbReference>
<sequence>MKSYFITATDTGVGKTTVTAALASCIRKLGVDVGVMKPVATGVLQKTGFKSSDVSVLYHAAGVHDTEDEINPVFMPLPVSPYDASKALDIQFDKKVIFEQFAKLQNRHQMMLVEGIGGILTPLTRDYFVADLIKDMGLETIIITRSTLGTLNHTMMTVKTCLDNEIPVKGILVNNYDENGGPEEKNAPLTIHEITNIPILGVLPFIKYYDNPEMMVSHVEKNIDIKSLIS</sequence>
<dbReference type="GO" id="GO:0004141">
    <property type="term" value="F:dethiobiotin synthase activity"/>
    <property type="evidence" value="ECO:0007669"/>
    <property type="project" value="UniProtKB-UniRule"/>
</dbReference>
<keyword evidence="1 8" id="KW-0963">Cytoplasm</keyword>
<feature type="binding site" evidence="8">
    <location>
        <position position="114"/>
    </location>
    <ligand>
        <name>Mg(2+)</name>
        <dbReference type="ChEBI" id="CHEBI:18420"/>
    </ligand>
</feature>
<comment type="similarity">
    <text evidence="8">Belongs to the dethiobiotin synthetase family.</text>
</comment>
<organism evidence="9 10">
    <name type="scientific">Nitrosotalea devaniterrae</name>
    <dbReference type="NCBI Taxonomy" id="1078905"/>
    <lineage>
        <taxon>Archaea</taxon>
        <taxon>Nitrososphaerota</taxon>
        <taxon>Nitrososphaeria</taxon>
        <taxon>Nitrosotaleales</taxon>
        <taxon>Nitrosotaleaceae</taxon>
        <taxon>Nitrosotalea</taxon>
    </lineage>
</organism>
<feature type="binding site" evidence="8">
    <location>
        <position position="53"/>
    </location>
    <ligand>
        <name>Mg(2+)</name>
        <dbReference type="ChEBI" id="CHEBI:18420"/>
    </ligand>
</feature>
<comment type="subunit">
    <text evidence="8">Homodimer.</text>
</comment>
<feature type="active site" evidence="8">
    <location>
        <position position="37"/>
    </location>
</feature>
<reference evidence="10" key="1">
    <citation type="submission" date="2015-10" db="EMBL/GenBank/DDBJ databases">
        <authorList>
            <person name="Lehtovirta-Morley L.E."/>
            <person name="Vieille C."/>
        </authorList>
    </citation>
    <scope>NUCLEOTIDE SEQUENCE [LARGE SCALE GENOMIC DNA]</scope>
</reference>
<evidence type="ECO:0000256" key="8">
    <source>
        <dbReference type="HAMAP-Rule" id="MF_00336"/>
    </source>
</evidence>
<dbReference type="PANTHER" id="PTHR43210:SF5">
    <property type="entry name" value="DETHIOBIOTIN SYNTHETASE"/>
    <property type="match status" value="1"/>
</dbReference>
<dbReference type="InterPro" id="IPR027417">
    <property type="entry name" value="P-loop_NTPase"/>
</dbReference>
<comment type="subcellular location">
    <subcellularLocation>
        <location evidence="8">Cytoplasm</location>
    </subcellularLocation>
</comment>
<keyword evidence="10" id="KW-1185">Reference proteome</keyword>
<feature type="binding site" evidence="8">
    <location>
        <position position="41"/>
    </location>
    <ligand>
        <name>substrate</name>
    </ligand>
</feature>
<evidence type="ECO:0000256" key="2">
    <source>
        <dbReference type="ARBA" id="ARBA00022598"/>
    </source>
</evidence>
<dbReference type="SUPFAM" id="SSF52540">
    <property type="entry name" value="P-loop containing nucleoside triphosphate hydrolases"/>
    <property type="match status" value="1"/>
</dbReference>
<keyword evidence="3 8" id="KW-0479">Metal-binding</keyword>
<dbReference type="CDD" id="cd03109">
    <property type="entry name" value="DTBS"/>
    <property type="match status" value="1"/>
</dbReference>
<dbReference type="NCBIfam" id="TIGR00347">
    <property type="entry name" value="bioD"/>
    <property type="match status" value="1"/>
</dbReference>
<evidence type="ECO:0000256" key="6">
    <source>
        <dbReference type="ARBA" id="ARBA00022840"/>
    </source>
</evidence>
<dbReference type="GO" id="GO:0005524">
    <property type="term" value="F:ATP binding"/>
    <property type="evidence" value="ECO:0007669"/>
    <property type="project" value="UniProtKB-UniRule"/>
</dbReference>
<gene>
    <name evidence="8 9" type="primary">bioD</name>
    <name evidence="9" type="ORF">NDEV_0956</name>
</gene>
<dbReference type="Proteomes" id="UP000196239">
    <property type="component" value="Chromosome 1"/>
</dbReference>
<feature type="binding site" evidence="8">
    <location>
        <begin position="12"/>
        <end position="17"/>
    </location>
    <ligand>
        <name>ATP</name>
        <dbReference type="ChEBI" id="CHEBI:30616"/>
    </ligand>
</feature>
<comment type="pathway">
    <text evidence="8">Cofactor biosynthesis; biotin biosynthesis; biotin from 7,8-diaminononanoate: step 1/2.</text>
</comment>
<dbReference type="InterPro" id="IPR004472">
    <property type="entry name" value="DTB_synth_BioD"/>
</dbReference>
<keyword evidence="7 8" id="KW-0460">Magnesium</keyword>
<evidence type="ECO:0000256" key="5">
    <source>
        <dbReference type="ARBA" id="ARBA00022756"/>
    </source>
</evidence>
<dbReference type="GO" id="GO:0005829">
    <property type="term" value="C:cytosol"/>
    <property type="evidence" value="ECO:0007669"/>
    <property type="project" value="TreeGrafter"/>
</dbReference>
<accession>A0A128A2Z5</accession>
<evidence type="ECO:0000256" key="4">
    <source>
        <dbReference type="ARBA" id="ARBA00022741"/>
    </source>
</evidence>
<protein>
    <recommendedName>
        <fullName evidence="8">ATP-dependent dethiobiotin synthetase BioD</fullName>
        <ecNumber evidence="8">6.3.3.3</ecNumber>
    </recommendedName>
    <alternativeName>
        <fullName evidence="8">DTB synthetase</fullName>
        <shortName evidence="8">DTBS</shortName>
    </alternativeName>
    <alternativeName>
        <fullName evidence="8">Dethiobiotin synthase</fullName>
    </alternativeName>
</protein>
<feature type="binding site" evidence="8">
    <location>
        <begin position="114"/>
        <end position="117"/>
    </location>
    <ligand>
        <name>ATP</name>
        <dbReference type="ChEBI" id="CHEBI:30616"/>
    </ligand>
</feature>
<dbReference type="GO" id="GO:0009102">
    <property type="term" value="P:biotin biosynthetic process"/>
    <property type="evidence" value="ECO:0007669"/>
    <property type="project" value="UniProtKB-UniRule"/>
</dbReference>
<feature type="binding site" evidence="8">
    <location>
        <begin position="174"/>
        <end position="175"/>
    </location>
    <ligand>
        <name>ATP</name>
        <dbReference type="ChEBI" id="CHEBI:30616"/>
    </ligand>
</feature>
<evidence type="ECO:0000313" key="10">
    <source>
        <dbReference type="Proteomes" id="UP000196239"/>
    </source>
</evidence>